<keyword evidence="3 6" id="KW-0012">Acyltransferase</keyword>
<organism evidence="6 7">
    <name type="scientific">Maricaulis maris</name>
    <dbReference type="NCBI Taxonomy" id="74318"/>
    <lineage>
        <taxon>Bacteria</taxon>
        <taxon>Pseudomonadati</taxon>
        <taxon>Pseudomonadota</taxon>
        <taxon>Alphaproteobacteria</taxon>
        <taxon>Maricaulales</taxon>
        <taxon>Maricaulaceae</taxon>
        <taxon>Maricaulis</taxon>
    </lineage>
</organism>
<dbReference type="GO" id="GO:0003841">
    <property type="term" value="F:1-acylglycerol-3-phosphate O-acyltransferase activity"/>
    <property type="evidence" value="ECO:0007669"/>
    <property type="project" value="TreeGrafter"/>
</dbReference>
<evidence type="ECO:0000256" key="3">
    <source>
        <dbReference type="ARBA" id="ARBA00023315"/>
    </source>
</evidence>
<dbReference type="EMBL" id="RBIM01000008">
    <property type="protein sequence ID" value="RKQ94223.1"/>
    <property type="molecule type" value="Genomic_DNA"/>
</dbReference>
<dbReference type="RefSeq" id="WP_121212438.1">
    <property type="nucleotide sequence ID" value="NZ_RBIM01000008.1"/>
</dbReference>
<feature type="domain" description="Phospholipid/glycerol acyltransferase" evidence="5">
    <location>
        <begin position="71"/>
        <end position="185"/>
    </location>
</feature>
<evidence type="ECO:0000256" key="2">
    <source>
        <dbReference type="ARBA" id="ARBA00022679"/>
    </source>
</evidence>
<dbReference type="AlphaFoldDB" id="A0A495CYF2"/>
<evidence type="ECO:0000313" key="7">
    <source>
        <dbReference type="Proteomes" id="UP000273675"/>
    </source>
</evidence>
<dbReference type="GO" id="GO:0006654">
    <property type="term" value="P:phosphatidic acid biosynthetic process"/>
    <property type="evidence" value="ECO:0007669"/>
    <property type="project" value="TreeGrafter"/>
</dbReference>
<sequence length="244" mass="27346">MRLLRSLVFYIWMYGLMAVFGLIGTPLLLGPRHWARKILRAYLKVVWFGMRWILGVRFEVRGRQHLTDGGALVASKHMSMWETLAFWEILPDPAIILKKSLVYMPFFGWFAVKLGNISIDRDGGGKALKGMLRDAAKRGSENRQVLIFPEGTRVRPGEAPEFKPGIAGLYKSMNKPCIPVALNSGVHLETYCGLRKPGLIVVEFLEPIAPGLDKASFMNELHTRINQATDALLAADPELATKEI</sequence>
<dbReference type="PANTHER" id="PTHR10434">
    <property type="entry name" value="1-ACYL-SN-GLYCEROL-3-PHOSPHATE ACYLTRANSFERASE"/>
    <property type="match status" value="1"/>
</dbReference>
<feature type="transmembrane region" description="Helical" evidence="4">
    <location>
        <begin position="7"/>
        <end position="29"/>
    </location>
</feature>
<dbReference type="PANTHER" id="PTHR10434:SF40">
    <property type="entry name" value="1-ACYL-SN-GLYCEROL-3-PHOSPHATE ACYLTRANSFERASE"/>
    <property type="match status" value="1"/>
</dbReference>
<dbReference type="CDD" id="cd07989">
    <property type="entry name" value="LPLAT_AGPAT-like"/>
    <property type="match status" value="1"/>
</dbReference>
<accession>A0A495CYF2</accession>
<dbReference type="Proteomes" id="UP000273675">
    <property type="component" value="Unassembled WGS sequence"/>
</dbReference>
<dbReference type="SMART" id="SM00563">
    <property type="entry name" value="PlsC"/>
    <property type="match status" value="1"/>
</dbReference>
<keyword evidence="4" id="KW-0812">Transmembrane</keyword>
<dbReference type="Pfam" id="PF01553">
    <property type="entry name" value="Acyltransferase"/>
    <property type="match status" value="1"/>
</dbReference>
<reference evidence="6 7" key="1">
    <citation type="submission" date="2018-10" db="EMBL/GenBank/DDBJ databases">
        <title>Genomic Encyclopedia of Type Strains, Phase IV (KMG-IV): sequencing the most valuable type-strain genomes for metagenomic binning, comparative biology and taxonomic classification.</title>
        <authorList>
            <person name="Goeker M."/>
        </authorList>
    </citation>
    <scope>NUCLEOTIDE SEQUENCE [LARGE SCALE GENOMIC DNA]</scope>
    <source>
        <strain evidence="6 7">DSM 4734</strain>
    </source>
</reference>
<comment type="caution">
    <text evidence="6">The sequence shown here is derived from an EMBL/GenBank/DDBJ whole genome shotgun (WGS) entry which is preliminary data.</text>
</comment>
<keyword evidence="4" id="KW-0472">Membrane</keyword>
<evidence type="ECO:0000313" key="6">
    <source>
        <dbReference type="EMBL" id="RKQ94223.1"/>
    </source>
</evidence>
<dbReference type="SUPFAM" id="SSF69593">
    <property type="entry name" value="Glycerol-3-phosphate (1)-acyltransferase"/>
    <property type="match status" value="1"/>
</dbReference>
<comment type="pathway">
    <text evidence="1">Lipid metabolism.</text>
</comment>
<protein>
    <submittedName>
        <fullName evidence="6">1-acyl-sn-glycerol-3-phosphate acyltransferase</fullName>
    </submittedName>
</protein>
<keyword evidence="4" id="KW-1133">Transmembrane helix</keyword>
<dbReference type="OrthoDB" id="5290997at2"/>
<gene>
    <name evidence="6" type="ORF">C7435_3197</name>
</gene>
<evidence type="ECO:0000256" key="1">
    <source>
        <dbReference type="ARBA" id="ARBA00005189"/>
    </source>
</evidence>
<proteinExistence type="predicted"/>
<keyword evidence="2 6" id="KW-0808">Transferase</keyword>
<dbReference type="InterPro" id="IPR002123">
    <property type="entry name" value="Plipid/glycerol_acylTrfase"/>
</dbReference>
<evidence type="ECO:0000256" key="4">
    <source>
        <dbReference type="SAM" id="Phobius"/>
    </source>
</evidence>
<name>A0A495CYF2_9PROT</name>
<evidence type="ECO:0000259" key="5">
    <source>
        <dbReference type="SMART" id="SM00563"/>
    </source>
</evidence>